<feature type="transmembrane region" description="Helical" evidence="2">
    <location>
        <begin position="837"/>
        <end position="855"/>
    </location>
</feature>
<sequence length="938" mass="108804">MNHWQILGIDPTSNLAELKKAYRIALKAHHPEDDPEGFKQVRAAYETLLSELSTPQPISIDLSSREASQPIQNVPETTSSESYIAYLQQMNDPASRFNMTQWRKWEEQLRWQTIDVQSQVSQQVRDDILERPWLPGELITLFWEACDWDELFSGSQEELELADYLKRRSAVQSGSDFVAVSQLPDNAQKAVFQFINPIIRALNNGEIRALQYWLLQSTCVPWCDDDAFNLLILKACNAFQWYPPFIESWLPTLTSDERLKRYTTEQLEVLGTVALYMRNIDAIIDVCTNLINQQSYGLAADLLHQTALSAQDNDLTLLTAYLLQRWNPLPTAHWRCQYHINPLHNEDQSSVLPQSWLYRQLTERSYHDFRHYLDFKDHADFIGVVTQSLWAEKYGSLVWQRSQLAELQALSEHVSAFEQLIAYLAFCWCEQSMIHQESLCTSLTEKLHRYETDEFLSSPLLTQEELNTLTMEQWAECLMRHPLIPDHWMEQLLVGNCIDIPTLNDLDLTPRWAYETLFYRISETRHQINSVYLNKPFPGVFRWLLVYHSSGDEQVGIAGQECLTQLETLPEEQQNGPLGELANSFSYQGVERVTYLVEQVSNSSQFLMKLLLENTLLQQHQEHEIQSLQELAAQHRPEAYAMLALRYRYSRLELAIFYYNLLRINVSSTPIYSFLLTTLNNCLVGEANKKEWIKETYDLGEYNAYALYLNEDINDIPQIDEIGNRLPDDDAKRFHHPIGYLLSTLIHGLPEQGYSLAPLSNFRKEHEENDSEEEKHAISLGIDLVNKHLQDRFTTEVKEKRVKKFGRLSLLATCTLFALLWFGMFDATLGKQPLFSTANLVSILMMTFAQLGLTIKICRAMPLKSEKRLYRITVWPLYLLAMGFGSSWFAGLTCVIHFGQTWRISSAYANQRWNKRIIKKGQININSLLKIPFIKVEK</sequence>
<evidence type="ECO:0000313" key="4">
    <source>
        <dbReference type="EMBL" id="MCA2015545.1"/>
    </source>
</evidence>
<evidence type="ECO:0000256" key="1">
    <source>
        <dbReference type="ARBA" id="ARBA00023186"/>
    </source>
</evidence>
<evidence type="ECO:0000256" key="2">
    <source>
        <dbReference type="SAM" id="Phobius"/>
    </source>
</evidence>
<evidence type="ECO:0000259" key="3">
    <source>
        <dbReference type="PROSITE" id="PS50076"/>
    </source>
</evidence>
<dbReference type="Pfam" id="PF00226">
    <property type="entry name" value="DnaJ"/>
    <property type="match status" value="1"/>
</dbReference>
<accession>A0ABS7YMQ2</accession>
<dbReference type="SUPFAM" id="SSF46565">
    <property type="entry name" value="Chaperone J-domain"/>
    <property type="match status" value="1"/>
</dbReference>
<evidence type="ECO:0000313" key="5">
    <source>
        <dbReference type="Proteomes" id="UP001199044"/>
    </source>
</evidence>
<proteinExistence type="predicted"/>
<dbReference type="SMART" id="SM00271">
    <property type="entry name" value="DnaJ"/>
    <property type="match status" value="1"/>
</dbReference>
<comment type="caution">
    <text evidence="4">The sequence shown here is derived from an EMBL/GenBank/DDBJ whole genome shotgun (WGS) entry which is preliminary data.</text>
</comment>
<dbReference type="InterPro" id="IPR036869">
    <property type="entry name" value="J_dom_sf"/>
</dbReference>
<feature type="transmembrane region" description="Helical" evidence="2">
    <location>
        <begin position="875"/>
        <end position="898"/>
    </location>
</feature>
<keyword evidence="2" id="KW-0812">Transmembrane</keyword>
<dbReference type="EMBL" id="JAIWIU010000030">
    <property type="protein sequence ID" value="MCA2015545.1"/>
    <property type="molecule type" value="Genomic_DNA"/>
</dbReference>
<organism evidence="4 5">
    <name type="scientific">Vibrio tritonius</name>
    <dbReference type="NCBI Taxonomy" id="1435069"/>
    <lineage>
        <taxon>Bacteria</taxon>
        <taxon>Pseudomonadati</taxon>
        <taxon>Pseudomonadota</taxon>
        <taxon>Gammaproteobacteria</taxon>
        <taxon>Vibrionales</taxon>
        <taxon>Vibrionaceae</taxon>
        <taxon>Vibrio</taxon>
    </lineage>
</organism>
<keyword evidence="2" id="KW-0472">Membrane</keyword>
<feature type="transmembrane region" description="Helical" evidence="2">
    <location>
        <begin position="808"/>
        <end position="825"/>
    </location>
</feature>
<dbReference type="InterPro" id="IPR001623">
    <property type="entry name" value="DnaJ_domain"/>
</dbReference>
<dbReference type="Proteomes" id="UP001199044">
    <property type="component" value="Unassembled WGS sequence"/>
</dbReference>
<keyword evidence="1" id="KW-0143">Chaperone</keyword>
<keyword evidence="5" id="KW-1185">Reference proteome</keyword>
<dbReference type="Gene3D" id="1.10.287.110">
    <property type="entry name" value="DnaJ domain"/>
    <property type="match status" value="1"/>
</dbReference>
<keyword evidence="2" id="KW-1133">Transmembrane helix</keyword>
<gene>
    <name evidence="4" type="ORF">LDJ79_05435</name>
</gene>
<dbReference type="PROSITE" id="PS50076">
    <property type="entry name" value="DNAJ_2"/>
    <property type="match status" value="1"/>
</dbReference>
<dbReference type="RefSeq" id="WP_225249860.1">
    <property type="nucleotide sequence ID" value="NZ_JAIWIU010000030.1"/>
</dbReference>
<reference evidence="5" key="1">
    <citation type="submission" date="2023-07" db="EMBL/GenBank/DDBJ databases">
        <title>Molecular identification of indigenous halophilic bacteria isolated from red sea cost, biodegradation of synthetic dyes and assessment of degraded metabolite toxicity.</title>
        <authorList>
            <person name="Chaieb K."/>
            <person name="Altayb H.N."/>
        </authorList>
    </citation>
    <scope>NUCLEOTIDE SEQUENCE [LARGE SCALE GENOMIC DNA]</scope>
    <source>
        <strain evidence="5">K20</strain>
    </source>
</reference>
<feature type="domain" description="J" evidence="3">
    <location>
        <begin position="2"/>
        <end position="53"/>
    </location>
</feature>
<protein>
    <submittedName>
        <fullName evidence="4">J domain-containing protein</fullName>
    </submittedName>
</protein>
<dbReference type="CDD" id="cd06257">
    <property type="entry name" value="DnaJ"/>
    <property type="match status" value="1"/>
</dbReference>
<name>A0ABS7YMQ2_9VIBR</name>